<evidence type="ECO:0000313" key="10">
    <source>
        <dbReference type="Proteomes" id="UP000838412"/>
    </source>
</evidence>
<dbReference type="GO" id="GO:0033176">
    <property type="term" value="C:proton-transporting V-type ATPase complex"/>
    <property type="evidence" value="ECO:0007669"/>
    <property type="project" value="TreeGrafter"/>
</dbReference>
<evidence type="ECO:0000256" key="1">
    <source>
        <dbReference type="ARBA" id="ARBA00004167"/>
    </source>
</evidence>
<dbReference type="Proteomes" id="UP000838412">
    <property type="component" value="Chromosome 5"/>
</dbReference>
<dbReference type="Pfam" id="PF05827">
    <property type="entry name" value="VAS1_LD"/>
    <property type="match status" value="1"/>
</dbReference>
<keyword evidence="5 6" id="KW-0472">Membrane</keyword>
<dbReference type="InterPro" id="IPR046755">
    <property type="entry name" value="VAS1_LD"/>
</dbReference>
<evidence type="ECO:0000259" key="7">
    <source>
        <dbReference type="Pfam" id="PF05827"/>
    </source>
</evidence>
<organism evidence="9 10">
    <name type="scientific">Branchiostoma lanceolatum</name>
    <name type="common">Common lancelet</name>
    <name type="synonym">Amphioxus lanceolatum</name>
    <dbReference type="NCBI Taxonomy" id="7740"/>
    <lineage>
        <taxon>Eukaryota</taxon>
        <taxon>Metazoa</taxon>
        <taxon>Chordata</taxon>
        <taxon>Cephalochordata</taxon>
        <taxon>Leptocardii</taxon>
        <taxon>Amphioxiformes</taxon>
        <taxon>Branchiostomatidae</taxon>
        <taxon>Branchiostoma</taxon>
    </lineage>
</organism>
<dbReference type="AlphaFoldDB" id="A0A8J9ZY00"/>
<dbReference type="InterPro" id="IPR046756">
    <property type="entry name" value="VAS1/VOA1_TM"/>
</dbReference>
<dbReference type="InterPro" id="IPR008388">
    <property type="entry name" value="Ac45_acc_su"/>
</dbReference>
<evidence type="ECO:0000256" key="4">
    <source>
        <dbReference type="ARBA" id="ARBA00022989"/>
    </source>
</evidence>
<feature type="transmembrane region" description="Helical" evidence="6">
    <location>
        <begin position="429"/>
        <end position="453"/>
    </location>
</feature>
<evidence type="ECO:0000256" key="6">
    <source>
        <dbReference type="SAM" id="Phobius"/>
    </source>
</evidence>
<dbReference type="PANTHER" id="PTHR12471:SF7">
    <property type="entry name" value="V-TYPE PROTON ATPASE SUBUNIT S1"/>
    <property type="match status" value="1"/>
</dbReference>
<evidence type="ECO:0000256" key="2">
    <source>
        <dbReference type="ARBA" id="ARBA00009037"/>
    </source>
</evidence>
<name>A0A8J9ZY00_BRALA</name>
<comment type="subcellular location">
    <subcellularLocation>
        <location evidence="1">Membrane</location>
        <topology evidence="1">Single-pass membrane protein</topology>
    </subcellularLocation>
</comment>
<protein>
    <submittedName>
        <fullName evidence="9">ATP6AP1 protein</fullName>
    </submittedName>
</protein>
<keyword evidence="3 6" id="KW-0812">Transmembrane</keyword>
<dbReference type="OrthoDB" id="9985059at2759"/>
<dbReference type="GO" id="GO:0001671">
    <property type="term" value="F:ATPase activator activity"/>
    <property type="evidence" value="ECO:0007669"/>
    <property type="project" value="TreeGrafter"/>
</dbReference>
<dbReference type="EMBL" id="OV696690">
    <property type="protein sequence ID" value="CAH1264937.1"/>
    <property type="molecule type" value="Genomic_DNA"/>
</dbReference>
<evidence type="ECO:0000256" key="3">
    <source>
        <dbReference type="ARBA" id="ARBA00022692"/>
    </source>
</evidence>
<comment type="similarity">
    <text evidence="2">Belongs to the vacuolar ATPase subunit S1 family.</text>
</comment>
<keyword evidence="4 6" id="KW-1133">Transmembrane helix</keyword>
<dbReference type="GO" id="GO:0030641">
    <property type="term" value="P:regulation of cellular pH"/>
    <property type="evidence" value="ECO:0007669"/>
    <property type="project" value="TreeGrafter"/>
</dbReference>
<accession>A0A8J9ZY00</accession>
<sequence>MYHMMLSSFKMVDTKMTFRMILSLFVVFLASRAVAEQVPTIMWSSQSYLHNLPPARAGHSLSPIDLQHDYLDTIIAKRPQLIVLFIQDKLSLDDFSQYGDVYDGNSNGGLFSNLKSSMDRAASSLVLSTELPASPGLHGNQVATYLQGRVDGSVIPVEHSLTEIRTDGKKLQLDKNTLILVRLPPVEGSIEESLKRNNDIIGSVIKSLPKELDFTILLTANRPSKVSVVLPSHDSLSSGRHLLGDFDAIDDSTYTFINATKDSSCAVYLYATDVSFLVAKLDESTPFEDTVNLTAVVPATQTVTCANGTVELALKYTNVGNLKNLDLVIPFDVTKRQWSLGNITMQYNYQSDLQTIRGSDKLVPKFTTTPRKMSYHCDKPNKFKELTTDKDNNTKGVITFQGLQVQPVDIENGAFSYANECVGFFTAPIWMGLLTTIILTLVLAFGMMMIMSLKTMDRFDDPKGKTITITATD</sequence>
<dbReference type="Pfam" id="PF20520">
    <property type="entry name" value="Ac45-VOA1_TM"/>
    <property type="match status" value="1"/>
</dbReference>
<feature type="domain" description="V-type proton ATPase subunit S1/VOA1 transmembrane" evidence="8">
    <location>
        <begin position="423"/>
        <end position="461"/>
    </location>
</feature>
<dbReference type="Gene3D" id="2.40.160.110">
    <property type="match status" value="1"/>
</dbReference>
<gene>
    <name evidence="9" type="primary">ATP6AP1</name>
    <name evidence="9" type="ORF">BLAG_LOCUS19109</name>
</gene>
<reference evidence="9" key="1">
    <citation type="submission" date="2022-01" db="EMBL/GenBank/DDBJ databases">
        <authorList>
            <person name="Braso-Vives M."/>
        </authorList>
    </citation>
    <scope>NUCLEOTIDE SEQUENCE</scope>
</reference>
<proteinExistence type="inferred from homology"/>
<keyword evidence="10" id="KW-1185">Reference proteome</keyword>
<evidence type="ECO:0000256" key="5">
    <source>
        <dbReference type="ARBA" id="ARBA00023136"/>
    </source>
</evidence>
<dbReference type="PANTHER" id="PTHR12471">
    <property type="entry name" value="VACUOLAR ATP SYNTHASE SUBUNIT S1"/>
    <property type="match status" value="1"/>
</dbReference>
<feature type="domain" description="V-type proton ATPase subunit S1 luminal" evidence="7">
    <location>
        <begin position="270"/>
        <end position="407"/>
    </location>
</feature>
<evidence type="ECO:0000259" key="8">
    <source>
        <dbReference type="Pfam" id="PF20520"/>
    </source>
</evidence>
<evidence type="ECO:0000313" key="9">
    <source>
        <dbReference type="EMBL" id="CAH1264937.1"/>
    </source>
</evidence>